<reference evidence="7 8" key="1">
    <citation type="journal article" date="2017" name="Genome Biol.">
        <title>New reference genome sequences of hot pepper reveal the massive evolution of plant disease-resistance genes by retroduplication.</title>
        <authorList>
            <person name="Kim S."/>
            <person name="Park J."/>
            <person name="Yeom S.I."/>
            <person name="Kim Y.M."/>
            <person name="Seo E."/>
            <person name="Kim K.T."/>
            <person name="Kim M.S."/>
            <person name="Lee J.M."/>
            <person name="Cheong K."/>
            <person name="Shin H.S."/>
            <person name="Kim S.B."/>
            <person name="Han K."/>
            <person name="Lee J."/>
            <person name="Park M."/>
            <person name="Lee H.A."/>
            <person name="Lee H.Y."/>
            <person name="Lee Y."/>
            <person name="Oh S."/>
            <person name="Lee J.H."/>
            <person name="Choi E."/>
            <person name="Choi E."/>
            <person name="Lee S.E."/>
            <person name="Jeon J."/>
            <person name="Kim H."/>
            <person name="Choi G."/>
            <person name="Song H."/>
            <person name="Lee J."/>
            <person name="Lee S.C."/>
            <person name="Kwon J.K."/>
            <person name="Lee H.Y."/>
            <person name="Koo N."/>
            <person name="Hong Y."/>
            <person name="Kim R.W."/>
            <person name="Kang W.H."/>
            <person name="Huh J.H."/>
            <person name="Kang B.C."/>
            <person name="Yang T.J."/>
            <person name="Lee Y.H."/>
            <person name="Bennetzen J.L."/>
            <person name="Choi D."/>
        </authorList>
    </citation>
    <scope>NUCLEOTIDE SEQUENCE [LARGE SCALE GENOMIC DNA]</scope>
    <source>
        <strain evidence="8">cv. PBC81</strain>
    </source>
</reference>
<sequence length="169" mass="18314">MSRVNFKNQPNIFCSSEDIIGWPTISCGTTGTGGTSALGTAAASCTTRKIGQVYMAKEIRTGEIVALKKIGMDNEREGFPITAIREIKILKKLHHENVIDLKEIVTSPADLLDTCACGFCQKAWWVSAAKLTVAPSSQKRRNLIFSLVPKNESSLAHSLWGGIFSRGSA</sequence>
<evidence type="ECO:0000256" key="5">
    <source>
        <dbReference type="ARBA" id="ARBA00022840"/>
    </source>
</evidence>
<protein>
    <submittedName>
        <fullName evidence="7">Cyclin-dependent kinase C-1</fullName>
    </submittedName>
</protein>
<dbReference type="GO" id="GO:0032968">
    <property type="term" value="P:positive regulation of transcription elongation by RNA polymerase II"/>
    <property type="evidence" value="ECO:0007669"/>
    <property type="project" value="TreeGrafter"/>
</dbReference>
<dbReference type="GO" id="GO:0000307">
    <property type="term" value="C:cyclin-dependent protein kinase holoenzyme complex"/>
    <property type="evidence" value="ECO:0007669"/>
    <property type="project" value="TreeGrafter"/>
</dbReference>
<evidence type="ECO:0000256" key="4">
    <source>
        <dbReference type="ARBA" id="ARBA00022777"/>
    </source>
</evidence>
<evidence type="ECO:0000256" key="2">
    <source>
        <dbReference type="ARBA" id="ARBA00022679"/>
    </source>
</evidence>
<dbReference type="EMBL" id="MLFT02000011">
    <property type="protein sequence ID" value="PHT34253.1"/>
    <property type="molecule type" value="Genomic_DNA"/>
</dbReference>
<dbReference type="InterPro" id="IPR000719">
    <property type="entry name" value="Prot_kinase_dom"/>
</dbReference>
<dbReference type="STRING" id="33114.A0A2G2VMR0"/>
<keyword evidence="4 7" id="KW-0418">Kinase</keyword>
<dbReference type="GO" id="GO:0008353">
    <property type="term" value="F:RNA polymerase II CTD heptapeptide repeat kinase activity"/>
    <property type="evidence" value="ECO:0007669"/>
    <property type="project" value="TreeGrafter"/>
</dbReference>
<name>A0A2G2VMR0_CAPBA</name>
<organism evidence="7 8">
    <name type="scientific">Capsicum baccatum</name>
    <name type="common">Peruvian pepper</name>
    <dbReference type="NCBI Taxonomy" id="33114"/>
    <lineage>
        <taxon>Eukaryota</taxon>
        <taxon>Viridiplantae</taxon>
        <taxon>Streptophyta</taxon>
        <taxon>Embryophyta</taxon>
        <taxon>Tracheophyta</taxon>
        <taxon>Spermatophyta</taxon>
        <taxon>Magnoliopsida</taxon>
        <taxon>eudicotyledons</taxon>
        <taxon>Gunneridae</taxon>
        <taxon>Pentapetalae</taxon>
        <taxon>asterids</taxon>
        <taxon>lamiids</taxon>
        <taxon>Solanales</taxon>
        <taxon>Solanaceae</taxon>
        <taxon>Solanoideae</taxon>
        <taxon>Capsiceae</taxon>
        <taxon>Capsicum</taxon>
    </lineage>
</organism>
<keyword evidence="5" id="KW-0067">ATP-binding</keyword>
<comment type="caution">
    <text evidence="7">The sequence shown here is derived from an EMBL/GenBank/DDBJ whole genome shotgun (WGS) entry which is preliminary data.</text>
</comment>
<reference evidence="8" key="2">
    <citation type="journal article" date="2017" name="J. Anim. Genet.">
        <title>Multiple reference genome sequences of hot pepper reveal the massive evolution of plant disease resistance genes by retroduplication.</title>
        <authorList>
            <person name="Kim S."/>
            <person name="Park J."/>
            <person name="Yeom S.-I."/>
            <person name="Kim Y.-M."/>
            <person name="Seo E."/>
            <person name="Kim K.-T."/>
            <person name="Kim M.-S."/>
            <person name="Lee J.M."/>
            <person name="Cheong K."/>
            <person name="Shin H.-S."/>
            <person name="Kim S.-B."/>
            <person name="Han K."/>
            <person name="Lee J."/>
            <person name="Park M."/>
            <person name="Lee H.-A."/>
            <person name="Lee H.-Y."/>
            <person name="Lee Y."/>
            <person name="Oh S."/>
            <person name="Lee J.H."/>
            <person name="Choi E."/>
            <person name="Choi E."/>
            <person name="Lee S.E."/>
            <person name="Jeon J."/>
            <person name="Kim H."/>
            <person name="Choi G."/>
            <person name="Song H."/>
            <person name="Lee J."/>
            <person name="Lee S.-C."/>
            <person name="Kwon J.-K."/>
            <person name="Lee H.-Y."/>
            <person name="Koo N."/>
            <person name="Hong Y."/>
            <person name="Kim R.W."/>
            <person name="Kang W.-H."/>
            <person name="Huh J.H."/>
            <person name="Kang B.-C."/>
            <person name="Yang T.-J."/>
            <person name="Lee Y.-H."/>
            <person name="Bennetzen J.L."/>
            <person name="Choi D."/>
        </authorList>
    </citation>
    <scope>NUCLEOTIDE SEQUENCE [LARGE SCALE GENOMIC DNA]</scope>
    <source>
        <strain evidence="8">cv. PBC81</strain>
    </source>
</reference>
<dbReference type="PANTHER" id="PTHR24056:SF546">
    <property type="entry name" value="CYCLIN-DEPENDENT KINASE 12"/>
    <property type="match status" value="1"/>
</dbReference>
<proteinExistence type="predicted"/>
<evidence type="ECO:0000256" key="3">
    <source>
        <dbReference type="ARBA" id="ARBA00022741"/>
    </source>
</evidence>
<dbReference type="GO" id="GO:0005634">
    <property type="term" value="C:nucleus"/>
    <property type="evidence" value="ECO:0007669"/>
    <property type="project" value="TreeGrafter"/>
</dbReference>
<dbReference type="Pfam" id="PF00069">
    <property type="entry name" value="Pkinase"/>
    <property type="match status" value="1"/>
</dbReference>
<keyword evidence="1" id="KW-0723">Serine/threonine-protein kinase</keyword>
<evidence type="ECO:0000313" key="7">
    <source>
        <dbReference type="EMBL" id="PHT34253.1"/>
    </source>
</evidence>
<dbReference type="PANTHER" id="PTHR24056">
    <property type="entry name" value="CELL DIVISION PROTEIN KINASE"/>
    <property type="match status" value="1"/>
</dbReference>
<accession>A0A2G2VMR0</accession>
<keyword evidence="3" id="KW-0547">Nucleotide-binding</keyword>
<dbReference type="Gene3D" id="3.30.200.20">
    <property type="entry name" value="Phosphorylase Kinase, domain 1"/>
    <property type="match status" value="1"/>
</dbReference>
<dbReference type="OrthoDB" id="1721511at2759"/>
<dbReference type="InterPro" id="IPR050108">
    <property type="entry name" value="CDK"/>
</dbReference>
<dbReference type="InterPro" id="IPR011009">
    <property type="entry name" value="Kinase-like_dom_sf"/>
</dbReference>
<evidence type="ECO:0000313" key="8">
    <source>
        <dbReference type="Proteomes" id="UP000224567"/>
    </source>
</evidence>
<dbReference type="Proteomes" id="UP000224567">
    <property type="component" value="Unassembled WGS sequence"/>
</dbReference>
<evidence type="ECO:0000259" key="6">
    <source>
        <dbReference type="Pfam" id="PF00069"/>
    </source>
</evidence>
<keyword evidence="8" id="KW-1185">Reference proteome</keyword>
<dbReference type="SUPFAM" id="SSF56112">
    <property type="entry name" value="Protein kinase-like (PK-like)"/>
    <property type="match status" value="1"/>
</dbReference>
<gene>
    <name evidence="7" type="ORF">CQW23_26053</name>
</gene>
<dbReference type="AlphaFoldDB" id="A0A2G2VMR0"/>
<keyword evidence="2" id="KW-0808">Transferase</keyword>
<dbReference type="GO" id="GO:0005524">
    <property type="term" value="F:ATP binding"/>
    <property type="evidence" value="ECO:0007669"/>
    <property type="project" value="UniProtKB-KW"/>
</dbReference>
<feature type="domain" description="Protein kinase" evidence="6">
    <location>
        <begin position="50"/>
        <end position="111"/>
    </location>
</feature>
<evidence type="ECO:0000256" key="1">
    <source>
        <dbReference type="ARBA" id="ARBA00022527"/>
    </source>
</evidence>